<dbReference type="AlphaFoldDB" id="A0A7W6CYT1"/>
<protein>
    <submittedName>
        <fullName evidence="1">Uncharacterized protein</fullName>
    </submittedName>
</protein>
<evidence type="ECO:0000313" key="2">
    <source>
        <dbReference type="Proteomes" id="UP000528964"/>
    </source>
</evidence>
<keyword evidence="2" id="KW-1185">Reference proteome</keyword>
<organism evidence="1 2">
    <name type="scientific">Hansschlegelia beijingensis</name>
    <dbReference type="NCBI Taxonomy" id="1133344"/>
    <lineage>
        <taxon>Bacteria</taxon>
        <taxon>Pseudomonadati</taxon>
        <taxon>Pseudomonadota</taxon>
        <taxon>Alphaproteobacteria</taxon>
        <taxon>Hyphomicrobiales</taxon>
        <taxon>Methylopilaceae</taxon>
        <taxon>Hansschlegelia</taxon>
    </lineage>
</organism>
<gene>
    <name evidence="1" type="ORF">GGR24_001474</name>
</gene>
<dbReference type="EMBL" id="JACIDR010000002">
    <property type="protein sequence ID" value="MBB3972817.1"/>
    <property type="molecule type" value="Genomic_DNA"/>
</dbReference>
<accession>A0A7W6CYT1</accession>
<sequence length="148" mass="16196">MKDWIAHFRAAARGLTVSHAWRGYGSALFLEFGSLTPTTRRDGRPGEPEGELGLMIEWSWRIEDGRSIACGSWSDEALWPSIFARLVGLRVTDISTFGRLPELLLSLEGDLHVASFMTAEGDPAWTLFDRRGGGCIAVGCKSGLLVAE</sequence>
<dbReference type="Proteomes" id="UP000528964">
    <property type="component" value="Unassembled WGS sequence"/>
</dbReference>
<evidence type="ECO:0000313" key="1">
    <source>
        <dbReference type="EMBL" id="MBB3972817.1"/>
    </source>
</evidence>
<name>A0A7W6CYT1_9HYPH</name>
<comment type="caution">
    <text evidence="1">The sequence shown here is derived from an EMBL/GenBank/DDBJ whole genome shotgun (WGS) entry which is preliminary data.</text>
</comment>
<dbReference type="RefSeq" id="WP_183394697.1">
    <property type="nucleotide sequence ID" value="NZ_JACIDR010000002.1"/>
</dbReference>
<reference evidence="1 2" key="1">
    <citation type="submission" date="2020-08" db="EMBL/GenBank/DDBJ databases">
        <title>Genomic Encyclopedia of Type Strains, Phase IV (KMG-IV): sequencing the most valuable type-strain genomes for metagenomic binning, comparative biology and taxonomic classification.</title>
        <authorList>
            <person name="Goeker M."/>
        </authorList>
    </citation>
    <scope>NUCLEOTIDE SEQUENCE [LARGE SCALE GENOMIC DNA]</scope>
    <source>
        <strain evidence="1 2">DSM 25481</strain>
    </source>
</reference>
<proteinExistence type="predicted"/>